<keyword evidence="1" id="KW-0472">Membrane</keyword>
<reference evidence="2 3" key="1">
    <citation type="journal article" date="2019" name="Int. J. Syst. Evol. Microbiol.">
        <title>The Global Catalogue of Microorganisms (GCM) 10K type strain sequencing project: providing services to taxonomists for standard genome sequencing and annotation.</title>
        <authorList>
            <consortium name="The Broad Institute Genomics Platform"/>
            <consortium name="The Broad Institute Genome Sequencing Center for Infectious Disease"/>
            <person name="Wu L."/>
            <person name="Ma J."/>
        </authorList>
    </citation>
    <scope>NUCLEOTIDE SEQUENCE [LARGE SCALE GENOMIC DNA]</scope>
    <source>
        <strain evidence="2 3">JCM 15896</strain>
    </source>
</reference>
<protein>
    <submittedName>
        <fullName evidence="2">Uncharacterized protein</fullName>
    </submittedName>
</protein>
<dbReference type="Proteomes" id="UP001500359">
    <property type="component" value="Unassembled WGS sequence"/>
</dbReference>
<keyword evidence="1" id="KW-1133">Transmembrane helix</keyword>
<dbReference type="EMBL" id="BAAAFD010000011">
    <property type="protein sequence ID" value="GAA0859339.1"/>
    <property type="molecule type" value="Genomic_DNA"/>
</dbReference>
<comment type="caution">
    <text evidence="2">The sequence shown here is derived from an EMBL/GenBank/DDBJ whole genome shotgun (WGS) entry which is preliminary data.</text>
</comment>
<name>A0ABN1LR93_9ALTE</name>
<keyword evidence="1" id="KW-0812">Transmembrane</keyword>
<evidence type="ECO:0000313" key="3">
    <source>
        <dbReference type="Proteomes" id="UP001500359"/>
    </source>
</evidence>
<organism evidence="2 3">
    <name type="scientific">Aliiglaciecola litoralis</name>
    <dbReference type="NCBI Taxonomy" id="582857"/>
    <lineage>
        <taxon>Bacteria</taxon>
        <taxon>Pseudomonadati</taxon>
        <taxon>Pseudomonadota</taxon>
        <taxon>Gammaproteobacteria</taxon>
        <taxon>Alteromonadales</taxon>
        <taxon>Alteromonadaceae</taxon>
        <taxon>Aliiglaciecola</taxon>
    </lineage>
</organism>
<sequence>MNIDKHATDSKPKRLTTTATSDFLNCDAKVISYVPHLLTIYVALIIAFADRLFELPSLIRHYLVAQTGG</sequence>
<gene>
    <name evidence="2" type="ORF">GCM10009114_32440</name>
</gene>
<evidence type="ECO:0000313" key="2">
    <source>
        <dbReference type="EMBL" id="GAA0859339.1"/>
    </source>
</evidence>
<accession>A0ABN1LR93</accession>
<evidence type="ECO:0000256" key="1">
    <source>
        <dbReference type="SAM" id="Phobius"/>
    </source>
</evidence>
<keyword evidence="3" id="KW-1185">Reference proteome</keyword>
<feature type="transmembrane region" description="Helical" evidence="1">
    <location>
        <begin position="33"/>
        <end position="53"/>
    </location>
</feature>
<proteinExistence type="predicted"/>